<dbReference type="AlphaFoldDB" id="A0A4Y9EKY5"/>
<organism evidence="1 2">
    <name type="scientific">Glacieibacterium arshaanense</name>
    <dbReference type="NCBI Taxonomy" id="2511025"/>
    <lineage>
        <taxon>Bacteria</taxon>
        <taxon>Pseudomonadati</taxon>
        <taxon>Pseudomonadota</taxon>
        <taxon>Alphaproteobacteria</taxon>
        <taxon>Sphingomonadales</taxon>
        <taxon>Sphingosinicellaceae</taxon>
        <taxon>Glacieibacterium</taxon>
    </lineage>
</organism>
<evidence type="ECO:0000313" key="2">
    <source>
        <dbReference type="Proteomes" id="UP000297737"/>
    </source>
</evidence>
<evidence type="ECO:0000313" key="1">
    <source>
        <dbReference type="EMBL" id="TFU01199.1"/>
    </source>
</evidence>
<comment type="caution">
    <text evidence="1">The sequence shown here is derived from an EMBL/GenBank/DDBJ whole genome shotgun (WGS) entry which is preliminary data.</text>
</comment>
<dbReference type="EMBL" id="SIHO01000003">
    <property type="protein sequence ID" value="TFU01199.1"/>
    <property type="molecule type" value="Genomic_DNA"/>
</dbReference>
<keyword evidence="2" id="KW-1185">Reference proteome</keyword>
<dbReference type="Proteomes" id="UP000297737">
    <property type="component" value="Unassembled WGS sequence"/>
</dbReference>
<reference evidence="1 2" key="1">
    <citation type="submission" date="2019-02" db="EMBL/GenBank/DDBJ databases">
        <title>Polymorphobacter sp. isolated from the lake at the Tibet of China.</title>
        <authorList>
            <person name="Li A."/>
        </authorList>
    </citation>
    <scope>NUCLEOTIDE SEQUENCE [LARGE SCALE GENOMIC DNA]</scope>
    <source>
        <strain evidence="1 2">DJ1R-1</strain>
    </source>
</reference>
<proteinExistence type="predicted"/>
<name>A0A4Y9EKY5_9SPHN</name>
<protein>
    <submittedName>
        <fullName evidence="1">Uncharacterized protein</fullName>
    </submittedName>
</protein>
<accession>A0A4Y9EKY5</accession>
<sequence length="82" mass="8764">MTNTLFLAFSLASVFSNATEAIGLPLLTIKVLLFIILTSAKSPTSGRIPAPLIHSGKHPRAVSLLGAQLQVSMDVMMKIMKL</sequence>
<gene>
    <name evidence="1" type="ORF">EUV02_12910</name>
</gene>
<dbReference type="RefSeq" id="WP_135246703.1">
    <property type="nucleotide sequence ID" value="NZ_SIHO01000003.1"/>
</dbReference>